<feature type="signal peptide" evidence="1">
    <location>
        <begin position="1"/>
        <end position="23"/>
    </location>
</feature>
<evidence type="ECO:0000256" key="1">
    <source>
        <dbReference type="SAM" id="SignalP"/>
    </source>
</evidence>
<sequence length="212" mass="23608">MKKLQFMALFILCILLCGCGSKAPVKAPVKENEAKSIDYSALSDDLFSYDILLDGKKYTLPVNFSELEADGWSIDPASANKTIGTNFYVINIEVIKNKEHITVSFINNSSEARKLNKCDVGSIMTFGGAGDSKVSAVLPKGISFYATEEEITAAYGKPSNIDTSREHCDTYTFLDPNVIDKNFQEVEILLDKEKHTFYGVELKNMYPKKETK</sequence>
<dbReference type="RefSeq" id="WP_090093482.1">
    <property type="nucleotide sequence ID" value="NZ_FOMG01000027.1"/>
</dbReference>
<protein>
    <recommendedName>
        <fullName evidence="4">Lipoprotein</fullName>
    </recommendedName>
</protein>
<gene>
    <name evidence="2" type="ORF">SAMN05421842_12757</name>
</gene>
<name>A0A1I1QUP8_9CLOT</name>
<keyword evidence="1" id="KW-0732">Signal</keyword>
<organism evidence="2 3">
    <name type="scientific">Clostridium uliginosum</name>
    <dbReference type="NCBI Taxonomy" id="119641"/>
    <lineage>
        <taxon>Bacteria</taxon>
        <taxon>Bacillati</taxon>
        <taxon>Bacillota</taxon>
        <taxon>Clostridia</taxon>
        <taxon>Eubacteriales</taxon>
        <taxon>Clostridiaceae</taxon>
        <taxon>Clostridium</taxon>
    </lineage>
</organism>
<reference evidence="2 3" key="1">
    <citation type="submission" date="2016-10" db="EMBL/GenBank/DDBJ databases">
        <authorList>
            <person name="de Groot N.N."/>
        </authorList>
    </citation>
    <scope>NUCLEOTIDE SEQUENCE [LARGE SCALE GENOMIC DNA]</scope>
    <source>
        <strain evidence="2 3">DSM 12992</strain>
    </source>
</reference>
<accession>A0A1I1QUP8</accession>
<dbReference type="OrthoDB" id="1900058at2"/>
<keyword evidence="3" id="KW-1185">Reference proteome</keyword>
<evidence type="ECO:0000313" key="3">
    <source>
        <dbReference type="Proteomes" id="UP000199263"/>
    </source>
</evidence>
<dbReference type="AlphaFoldDB" id="A0A1I1QUP8"/>
<dbReference type="EMBL" id="FOMG01000027">
    <property type="protein sequence ID" value="SFD25717.1"/>
    <property type="molecule type" value="Genomic_DNA"/>
</dbReference>
<proteinExistence type="predicted"/>
<dbReference type="Proteomes" id="UP000199263">
    <property type="component" value="Unassembled WGS sequence"/>
</dbReference>
<feature type="chain" id="PRO_5011761503" description="Lipoprotein" evidence="1">
    <location>
        <begin position="24"/>
        <end position="212"/>
    </location>
</feature>
<dbReference type="PROSITE" id="PS51257">
    <property type="entry name" value="PROKAR_LIPOPROTEIN"/>
    <property type="match status" value="1"/>
</dbReference>
<evidence type="ECO:0008006" key="4">
    <source>
        <dbReference type="Google" id="ProtNLM"/>
    </source>
</evidence>
<evidence type="ECO:0000313" key="2">
    <source>
        <dbReference type="EMBL" id="SFD25717.1"/>
    </source>
</evidence>